<dbReference type="SUPFAM" id="SSF89796">
    <property type="entry name" value="CoA-transferase family III (CaiB/BaiF)"/>
    <property type="match status" value="1"/>
</dbReference>
<evidence type="ECO:0000313" key="1">
    <source>
        <dbReference type="EMBL" id="AWO82586.1"/>
    </source>
</evidence>
<dbReference type="InterPro" id="IPR044855">
    <property type="entry name" value="CoA-Trfase_III_dom3_sf"/>
</dbReference>
<organism evidence="1 2">
    <name type="scientific">Gordonia terrae</name>
    <dbReference type="NCBI Taxonomy" id="2055"/>
    <lineage>
        <taxon>Bacteria</taxon>
        <taxon>Bacillati</taxon>
        <taxon>Actinomycetota</taxon>
        <taxon>Actinomycetes</taxon>
        <taxon>Mycobacteriales</taxon>
        <taxon>Gordoniaceae</taxon>
        <taxon>Gordonia</taxon>
    </lineage>
</organism>
<dbReference type="AlphaFoldDB" id="A0AAD0KAR8"/>
<evidence type="ECO:0000313" key="2">
    <source>
        <dbReference type="Proteomes" id="UP000247118"/>
    </source>
</evidence>
<dbReference type="Pfam" id="PF02515">
    <property type="entry name" value="CoA_transf_3"/>
    <property type="match status" value="1"/>
</dbReference>
<dbReference type="EMBL" id="CP029604">
    <property type="protein sequence ID" value="AWO82586.1"/>
    <property type="molecule type" value="Genomic_DNA"/>
</dbReference>
<dbReference type="InterPro" id="IPR023606">
    <property type="entry name" value="CoA-Trfase_III_dom_1_sf"/>
</dbReference>
<name>A0AAD0KAR8_9ACTN</name>
<dbReference type="Proteomes" id="UP000247118">
    <property type="component" value="Chromosome"/>
</dbReference>
<dbReference type="Gene3D" id="3.40.50.10540">
    <property type="entry name" value="Crotonobetainyl-coa:carnitine coa-transferase, domain 1"/>
    <property type="match status" value="1"/>
</dbReference>
<keyword evidence="1" id="KW-0808">Transferase</keyword>
<sequence length="414" mass="44505">MWQGPVDTLTYSGLRVVELADDPRGEILGKLLADQGADVIKVEPVGGSRGRRVGPWVRGHEGDPDFSLNFWTYNTSKRSVVVDATTAEGRTERDDLIATADVLITSDTPDGLTAAGIDLQELTDRHQHLIAVSVSPYGLTGPWANRRSSDLVALASGGILMSCGYDDHSIPPIRPGGNQSMQIAASFGHTGLLLALLERQMSGLGQIVDVSMHEAIAVSGELANPYWFYPRVLLQRQTCRHAQPSPTSPALFECADGVQVYFALILSDTKTWGILVDWLDSLGMALDLADEEYLQLSHRQENFPYIQTLLESFFLMQDSGAVYTEAQRRGLPLGPISAPEDLVEDPHLAARGYFVDVPMDGESVKFPGSPFSFSYGTGAPTSPPKLGADTEAVLAQTKSSAAEATAGVGIGVMS</sequence>
<dbReference type="PANTHER" id="PTHR48228:SF7">
    <property type="entry name" value="FATTY ACYL-COA TRANSFERASE RV3272-RELATED"/>
    <property type="match status" value="1"/>
</dbReference>
<dbReference type="Gene3D" id="3.30.1540.10">
    <property type="entry name" value="formyl-coa transferase, domain 3"/>
    <property type="match status" value="1"/>
</dbReference>
<dbReference type="GO" id="GO:0016740">
    <property type="term" value="F:transferase activity"/>
    <property type="evidence" value="ECO:0007669"/>
    <property type="project" value="UniProtKB-KW"/>
</dbReference>
<dbReference type="KEGG" id="gta:BCM27_02650"/>
<proteinExistence type="predicted"/>
<accession>A0AAD0KAR8</accession>
<protein>
    <submittedName>
        <fullName evidence="1">CoA transferase</fullName>
    </submittedName>
</protein>
<gene>
    <name evidence="1" type="ORF">DLJ61_02665</name>
</gene>
<dbReference type="InterPro" id="IPR003673">
    <property type="entry name" value="CoA-Trfase_fam_III"/>
</dbReference>
<dbReference type="InterPro" id="IPR050509">
    <property type="entry name" value="CoA-transferase_III"/>
</dbReference>
<reference evidence="1 2" key="1">
    <citation type="submission" date="2018-05" db="EMBL/GenBank/DDBJ databases">
        <title>Complete genome sequence of Gordonia terrae NRRL B-16283.</title>
        <authorList>
            <person name="Garlena R.A."/>
            <person name="Russell D.A."/>
            <person name="Hatfull G.F."/>
        </authorList>
    </citation>
    <scope>NUCLEOTIDE SEQUENCE [LARGE SCALE GENOMIC DNA]</scope>
    <source>
        <strain evidence="1 2">NRRL B-16283</strain>
    </source>
</reference>
<dbReference type="PANTHER" id="PTHR48228">
    <property type="entry name" value="SUCCINYL-COA--D-CITRAMALATE COA-TRANSFERASE"/>
    <property type="match status" value="1"/>
</dbReference>